<dbReference type="InterPro" id="IPR036397">
    <property type="entry name" value="RNaseH_sf"/>
</dbReference>
<evidence type="ECO:0000259" key="2">
    <source>
        <dbReference type="Pfam" id="PF13592"/>
    </source>
</evidence>
<dbReference type="Proteomes" id="UP000690515">
    <property type="component" value="Unassembled WGS sequence"/>
</dbReference>
<feature type="domain" description="Winged helix-turn helix" evidence="2">
    <location>
        <begin position="59"/>
        <end position="115"/>
    </location>
</feature>
<gene>
    <name evidence="3" type="ORF">KCG35_07120</name>
</gene>
<dbReference type="Pfam" id="PF13358">
    <property type="entry name" value="DDE_3"/>
    <property type="match status" value="1"/>
</dbReference>
<dbReference type="PANTHER" id="PTHR46564">
    <property type="entry name" value="TRANSPOSASE"/>
    <property type="match status" value="1"/>
</dbReference>
<protein>
    <submittedName>
        <fullName evidence="3">IS630 family transposase</fullName>
    </submittedName>
</protein>
<dbReference type="Gene3D" id="3.30.420.10">
    <property type="entry name" value="Ribonuclease H-like superfamily/Ribonuclease H"/>
    <property type="match status" value="1"/>
</dbReference>
<name>A0ABS5Z9V5_9GAMM</name>
<feature type="domain" description="Tc1-like transposase DDE" evidence="1">
    <location>
        <begin position="128"/>
        <end position="269"/>
    </location>
</feature>
<evidence type="ECO:0000259" key="1">
    <source>
        <dbReference type="Pfam" id="PF13358"/>
    </source>
</evidence>
<dbReference type="RefSeq" id="WP_215819023.1">
    <property type="nucleotide sequence ID" value="NZ_JAGSOY010000011.1"/>
</dbReference>
<dbReference type="PANTHER" id="PTHR46564:SF1">
    <property type="entry name" value="TRANSPOSASE"/>
    <property type="match status" value="1"/>
</dbReference>
<keyword evidence="4" id="KW-1185">Reference proteome</keyword>
<dbReference type="EMBL" id="JAGSOY010000011">
    <property type="protein sequence ID" value="MBU2710825.1"/>
    <property type="molecule type" value="Genomic_DNA"/>
</dbReference>
<comment type="caution">
    <text evidence="3">The sequence shown here is derived from an EMBL/GenBank/DDBJ whole genome shotgun (WGS) entry which is preliminary data.</text>
</comment>
<reference evidence="3 4" key="1">
    <citation type="submission" date="2021-04" db="EMBL/GenBank/DDBJ databases">
        <authorList>
            <person name="Pira H."/>
            <person name="Risdian C."/>
            <person name="Wink J."/>
        </authorList>
    </citation>
    <scope>NUCLEOTIDE SEQUENCE [LARGE SCALE GENOMIC DNA]</scope>
    <source>
        <strain evidence="3 4">WH53</strain>
    </source>
</reference>
<dbReference type="InterPro" id="IPR009057">
    <property type="entry name" value="Homeodomain-like_sf"/>
</dbReference>
<evidence type="ECO:0000313" key="4">
    <source>
        <dbReference type="Proteomes" id="UP000690515"/>
    </source>
</evidence>
<dbReference type="Pfam" id="PF13592">
    <property type="entry name" value="HTH_33"/>
    <property type="match status" value="1"/>
</dbReference>
<evidence type="ECO:0000313" key="3">
    <source>
        <dbReference type="EMBL" id="MBU2710825.1"/>
    </source>
</evidence>
<sequence length="301" mass="35091">MKQVKDALLIDDETLRSYVEKYRSGGVKKLLETNYQGRLSHLNKSQCEQLKEELERKIYLTTYAVIEFIKEAFEVQYSPSGMRDLLHRLGYEFKKPKLVPGNPDVEAQETFAEQYEAFMSTKPVDIEVLFLDAVHPEHNTMAAYGWIKRGQKRPLPTNSGRQRLNLHGAVNAETMEMTVIESNTINKESTVQLLSMLDKKYESAKQIVVILDNARYHYSKEVKQLEEESPRLKLVYLPPYSPELNLIERVWKSFKKQVLYNKYYKNVCEFRKAAINFFSNIDQHARALKSLLDGGFENIYT</sequence>
<accession>A0ABS5Z9V5</accession>
<dbReference type="SUPFAM" id="SSF46689">
    <property type="entry name" value="Homeodomain-like"/>
    <property type="match status" value="1"/>
</dbReference>
<dbReference type="InterPro" id="IPR047655">
    <property type="entry name" value="Transpos_IS630-like"/>
</dbReference>
<proteinExistence type="predicted"/>
<dbReference type="InterPro" id="IPR038717">
    <property type="entry name" value="Tc1-like_DDE_dom"/>
</dbReference>
<organism evidence="3 4">
    <name type="scientific">Zooshikella harenae</name>
    <dbReference type="NCBI Taxonomy" id="2827238"/>
    <lineage>
        <taxon>Bacteria</taxon>
        <taxon>Pseudomonadati</taxon>
        <taxon>Pseudomonadota</taxon>
        <taxon>Gammaproteobacteria</taxon>
        <taxon>Oceanospirillales</taxon>
        <taxon>Zooshikellaceae</taxon>
        <taxon>Zooshikella</taxon>
    </lineage>
</organism>
<dbReference type="NCBIfam" id="NF033545">
    <property type="entry name" value="transpos_IS630"/>
    <property type="match status" value="1"/>
</dbReference>
<dbReference type="InterPro" id="IPR025959">
    <property type="entry name" value="Winged_HTH_dom"/>
</dbReference>